<keyword evidence="2" id="KW-1185">Reference proteome</keyword>
<gene>
    <name evidence="1" type="ORF">PoB_002531200</name>
</gene>
<organism evidence="1 2">
    <name type="scientific">Plakobranchus ocellatus</name>
    <dbReference type="NCBI Taxonomy" id="259542"/>
    <lineage>
        <taxon>Eukaryota</taxon>
        <taxon>Metazoa</taxon>
        <taxon>Spiralia</taxon>
        <taxon>Lophotrochozoa</taxon>
        <taxon>Mollusca</taxon>
        <taxon>Gastropoda</taxon>
        <taxon>Heterobranchia</taxon>
        <taxon>Euthyneura</taxon>
        <taxon>Panpulmonata</taxon>
        <taxon>Sacoglossa</taxon>
        <taxon>Placobranchoidea</taxon>
        <taxon>Plakobranchidae</taxon>
        <taxon>Plakobranchus</taxon>
    </lineage>
</organism>
<comment type="caution">
    <text evidence="1">The sequence shown here is derived from an EMBL/GenBank/DDBJ whole genome shotgun (WGS) entry which is preliminary data.</text>
</comment>
<sequence length="125" mass="13691">MDIISALTHWIKTKFFTNHDMVIIYPLYRLDEYVHPSGVSTHPRAPSSAGAHEISFRTVRSRFEPPTETGVDGSVASESALRIVRSAGTLLSRARATPPAPWPDGGSESLKSPYCGLAIYKNPSH</sequence>
<accession>A0AAV3ZUN2</accession>
<protein>
    <submittedName>
        <fullName evidence="1">Uncharacterized protein</fullName>
    </submittedName>
</protein>
<proteinExistence type="predicted"/>
<evidence type="ECO:0000313" key="2">
    <source>
        <dbReference type="Proteomes" id="UP000735302"/>
    </source>
</evidence>
<reference evidence="1 2" key="1">
    <citation type="journal article" date="2021" name="Elife">
        <title>Chloroplast acquisition without the gene transfer in kleptoplastic sea slugs, Plakobranchus ocellatus.</title>
        <authorList>
            <person name="Maeda T."/>
            <person name="Takahashi S."/>
            <person name="Yoshida T."/>
            <person name="Shimamura S."/>
            <person name="Takaki Y."/>
            <person name="Nagai Y."/>
            <person name="Toyoda A."/>
            <person name="Suzuki Y."/>
            <person name="Arimoto A."/>
            <person name="Ishii H."/>
            <person name="Satoh N."/>
            <person name="Nishiyama T."/>
            <person name="Hasebe M."/>
            <person name="Maruyama T."/>
            <person name="Minagawa J."/>
            <person name="Obokata J."/>
            <person name="Shigenobu S."/>
        </authorList>
    </citation>
    <scope>NUCLEOTIDE SEQUENCE [LARGE SCALE GENOMIC DNA]</scope>
</reference>
<dbReference type="Proteomes" id="UP000735302">
    <property type="component" value="Unassembled WGS sequence"/>
</dbReference>
<name>A0AAV3ZUN2_9GAST</name>
<evidence type="ECO:0000313" key="1">
    <source>
        <dbReference type="EMBL" id="GFN98806.1"/>
    </source>
</evidence>
<dbReference type="EMBL" id="BLXT01002861">
    <property type="protein sequence ID" value="GFN98806.1"/>
    <property type="molecule type" value="Genomic_DNA"/>
</dbReference>
<dbReference type="AlphaFoldDB" id="A0AAV3ZUN2"/>